<comment type="cofactor">
    <cofactor evidence="1">
        <name>heme</name>
        <dbReference type="ChEBI" id="CHEBI:30413"/>
    </cofactor>
</comment>
<reference evidence="11" key="1">
    <citation type="journal article" date="2012" name="Science">
        <title>The Paleozoic origin of enzymatic lignin decomposition reconstructed from 31 fungal genomes.</title>
        <authorList>
            <person name="Floudas D."/>
            <person name="Binder M."/>
            <person name="Riley R."/>
            <person name="Barry K."/>
            <person name="Blanchette R.A."/>
            <person name="Henrissat B."/>
            <person name="Martinez A.T."/>
            <person name="Otillar R."/>
            <person name="Spatafora J.W."/>
            <person name="Yadav J.S."/>
            <person name="Aerts A."/>
            <person name="Benoit I."/>
            <person name="Boyd A."/>
            <person name="Carlson A."/>
            <person name="Copeland A."/>
            <person name="Coutinho P.M."/>
            <person name="de Vries R.P."/>
            <person name="Ferreira P."/>
            <person name="Findley K."/>
            <person name="Foster B."/>
            <person name="Gaskell J."/>
            <person name="Glotzer D."/>
            <person name="Gorecki P."/>
            <person name="Heitman J."/>
            <person name="Hesse C."/>
            <person name="Hori C."/>
            <person name="Igarashi K."/>
            <person name="Jurgens J.A."/>
            <person name="Kallen N."/>
            <person name="Kersten P."/>
            <person name="Kohler A."/>
            <person name="Kuees U."/>
            <person name="Kumar T.K.A."/>
            <person name="Kuo A."/>
            <person name="LaButti K."/>
            <person name="Larrondo L.F."/>
            <person name="Lindquist E."/>
            <person name="Ling A."/>
            <person name="Lombard V."/>
            <person name="Lucas S."/>
            <person name="Lundell T."/>
            <person name="Martin R."/>
            <person name="McLaughlin D.J."/>
            <person name="Morgenstern I."/>
            <person name="Morin E."/>
            <person name="Murat C."/>
            <person name="Nagy L.G."/>
            <person name="Nolan M."/>
            <person name="Ohm R.A."/>
            <person name="Patyshakuliyeva A."/>
            <person name="Rokas A."/>
            <person name="Ruiz-Duenas F.J."/>
            <person name="Sabat G."/>
            <person name="Salamov A."/>
            <person name="Samejima M."/>
            <person name="Schmutz J."/>
            <person name="Slot J.C."/>
            <person name="St John F."/>
            <person name="Stenlid J."/>
            <person name="Sun H."/>
            <person name="Sun S."/>
            <person name="Syed K."/>
            <person name="Tsang A."/>
            <person name="Wiebenga A."/>
            <person name="Young D."/>
            <person name="Pisabarro A."/>
            <person name="Eastwood D.C."/>
            <person name="Martin F."/>
            <person name="Cullen D."/>
            <person name="Grigoriev I.V."/>
            <person name="Hibbett D.S."/>
        </authorList>
    </citation>
    <scope>NUCLEOTIDE SEQUENCE [LARGE SCALE GENOMIC DNA]</scope>
    <source>
        <strain evidence="11">RWD-64-598 SS2</strain>
    </source>
</reference>
<keyword evidence="4" id="KW-0349">Heme</keyword>
<sequence length="380" mass="42630">MALSLPIILLFVTSLWALAGYATAKSRRKRTLPFPPGPYGLPFLGAALQVNADNPWLTYVQWAAKYGDIVSCLLLGTQVIVLNSEEVADDLLERRSRIYSDRPEMSTTTLSGWDFNFGFDRYDDKWRLNRRLFQQSFREKKVQDYWSTQRAAAHRLLLNIGSNPAEKLWDLFQLCTSSTILSTVYGYDATTLDDPLFHIGSKTIATGIPLVKAEKTIIVDTFPFVKYLPAWAPGTSIFRGAEIAKPWAQQFVDVPYNFTMEKMRSNPDFPCVLSETIRSGEESGQSIPVINLKQFAATAFIGGAESSSSVLQTLVLAMLKNPAVQRRAQADIQSVIGDDRLPTFEDRPSLPYIDAVLREVMRWNPHQENDSCLIGKLCAA</sequence>
<keyword evidence="7" id="KW-0408">Iron</keyword>
<organism evidence="10 11">
    <name type="scientific">Coniophora puteana (strain RWD-64-598)</name>
    <name type="common">Brown rot fungus</name>
    <dbReference type="NCBI Taxonomy" id="741705"/>
    <lineage>
        <taxon>Eukaryota</taxon>
        <taxon>Fungi</taxon>
        <taxon>Dikarya</taxon>
        <taxon>Basidiomycota</taxon>
        <taxon>Agaricomycotina</taxon>
        <taxon>Agaricomycetes</taxon>
        <taxon>Agaricomycetidae</taxon>
        <taxon>Boletales</taxon>
        <taxon>Coniophorineae</taxon>
        <taxon>Coniophoraceae</taxon>
        <taxon>Coniophora</taxon>
    </lineage>
</organism>
<evidence type="ECO:0000256" key="8">
    <source>
        <dbReference type="ARBA" id="ARBA00023033"/>
    </source>
</evidence>
<evidence type="ECO:0000256" key="9">
    <source>
        <dbReference type="SAM" id="SignalP"/>
    </source>
</evidence>
<dbReference type="PANTHER" id="PTHR46300">
    <property type="entry name" value="P450, PUTATIVE (EUROFUNG)-RELATED-RELATED"/>
    <property type="match status" value="1"/>
</dbReference>
<dbReference type="Proteomes" id="UP000053558">
    <property type="component" value="Unassembled WGS sequence"/>
</dbReference>
<dbReference type="PANTHER" id="PTHR46300:SF7">
    <property type="entry name" value="P450, PUTATIVE (EUROFUNG)-RELATED"/>
    <property type="match status" value="1"/>
</dbReference>
<keyword evidence="5" id="KW-0479">Metal-binding</keyword>
<evidence type="ECO:0000313" key="10">
    <source>
        <dbReference type="EMBL" id="EIW84425.1"/>
    </source>
</evidence>
<comment type="caution">
    <text evidence="10">The sequence shown here is derived from an EMBL/GenBank/DDBJ whole genome shotgun (WGS) entry which is preliminary data.</text>
</comment>
<gene>
    <name evidence="10" type="ORF">CONPUDRAFT_151448</name>
</gene>
<dbReference type="EMBL" id="JH711575">
    <property type="protein sequence ID" value="EIW84425.1"/>
    <property type="molecule type" value="Genomic_DNA"/>
</dbReference>
<dbReference type="GO" id="GO:0004497">
    <property type="term" value="F:monooxygenase activity"/>
    <property type="evidence" value="ECO:0007669"/>
    <property type="project" value="UniProtKB-KW"/>
</dbReference>
<protein>
    <submittedName>
        <fullName evidence="10">Cytochrome P450</fullName>
    </submittedName>
</protein>
<dbReference type="InterPro" id="IPR036396">
    <property type="entry name" value="Cyt_P450_sf"/>
</dbReference>
<keyword evidence="9" id="KW-0732">Signal</keyword>
<accession>A0A5M3N0J1</accession>
<feature type="chain" id="PRO_5024293827" evidence="9">
    <location>
        <begin position="25"/>
        <end position="380"/>
    </location>
</feature>
<dbReference type="OrthoDB" id="2789670at2759"/>
<keyword evidence="8" id="KW-0503">Monooxygenase</keyword>
<dbReference type="KEGG" id="cput:CONPUDRAFT_151448"/>
<evidence type="ECO:0000256" key="1">
    <source>
        <dbReference type="ARBA" id="ARBA00001971"/>
    </source>
</evidence>
<proteinExistence type="inferred from homology"/>
<evidence type="ECO:0000256" key="2">
    <source>
        <dbReference type="ARBA" id="ARBA00005179"/>
    </source>
</evidence>
<dbReference type="RefSeq" id="XP_007766129.1">
    <property type="nucleotide sequence ID" value="XM_007767939.1"/>
</dbReference>
<keyword evidence="11" id="KW-1185">Reference proteome</keyword>
<dbReference type="GO" id="GO:0020037">
    <property type="term" value="F:heme binding"/>
    <property type="evidence" value="ECO:0007669"/>
    <property type="project" value="InterPro"/>
</dbReference>
<dbReference type="AlphaFoldDB" id="A0A5M3N0J1"/>
<dbReference type="GeneID" id="19202851"/>
<evidence type="ECO:0000256" key="6">
    <source>
        <dbReference type="ARBA" id="ARBA00023002"/>
    </source>
</evidence>
<dbReference type="SUPFAM" id="SSF48264">
    <property type="entry name" value="Cytochrome P450"/>
    <property type="match status" value="1"/>
</dbReference>
<feature type="signal peptide" evidence="9">
    <location>
        <begin position="1"/>
        <end position="24"/>
    </location>
</feature>
<dbReference type="Pfam" id="PF00067">
    <property type="entry name" value="p450"/>
    <property type="match status" value="1"/>
</dbReference>
<dbReference type="Gene3D" id="1.10.630.10">
    <property type="entry name" value="Cytochrome P450"/>
    <property type="match status" value="1"/>
</dbReference>
<evidence type="ECO:0000256" key="5">
    <source>
        <dbReference type="ARBA" id="ARBA00022723"/>
    </source>
</evidence>
<dbReference type="InterPro" id="IPR002401">
    <property type="entry name" value="Cyt_P450_E_grp-I"/>
</dbReference>
<comment type="similarity">
    <text evidence="3">Belongs to the cytochrome P450 family.</text>
</comment>
<keyword evidence="6" id="KW-0560">Oxidoreductase</keyword>
<name>A0A5M3N0J1_CONPW</name>
<comment type="pathway">
    <text evidence="2">Secondary metabolite biosynthesis.</text>
</comment>
<dbReference type="InterPro" id="IPR050364">
    <property type="entry name" value="Cytochrome_P450_fung"/>
</dbReference>
<dbReference type="GO" id="GO:0016705">
    <property type="term" value="F:oxidoreductase activity, acting on paired donors, with incorporation or reduction of molecular oxygen"/>
    <property type="evidence" value="ECO:0007669"/>
    <property type="project" value="InterPro"/>
</dbReference>
<dbReference type="GO" id="GO:0005506">
    <property type="term" value="F:iron ion binding"/>
    <property type="evidence" value="ECO:0007669"/>
    <property type="project" value="InterPro"/>
</dbReference>
<dbReference type="InterPro" id="IPR001128">
    <property type="entry name" value="Cyt_P450"/>
</dbReference>
<evidence type="ECO:0000256" key="3">
    <source>
        <dbReference type="ARBA" id="ARBA00010617"/>
    </source>
</evidence>
<dbReference type="PRINTS" id="PR00463">
    <property type="entry name" value="EP450I"/>
</dbReference>
<evidence type="ECO:0000256" key="7">
    <source>
        <dbReference type="ARBA" id="ARBA00023004"/>
    </source>
</evidence>
<evidence type="ECO:0000256" key="4">
    <source>
        <dbReference type="ARBA" id="ARBA00022617"/>
    </source>
</evidence>
<evidence type="ECO:0000313" key="11">
    <source>
        <dbReference type="Proteomes" id="UP000053558"/>
    </source>
</evidence>